<feature type="compositionally biased region" description="Basic and acidic residues" evidence="7">
    <location>
        <begin position="221"/>
        <end position="237"/>
    </location>
</feature>
<keyword evidence="4 8" id="KW-1133">Transmembrane helix</keyword>
<keyword evidence="2" id="KW-0813">Transport</keyword>
<dbReference type="PROSITE" id="PS50850">
    <property type="entry name" value="MFS"/>
    <property type="match status" value="1"/>
</dbReference>
<name>A0ABP0HVJ4_9DINO</name>
<gene>
    <name evidence="10" type="ORF">CCMP2556_LOCUS3138</name>
</gene>
<dbReference type="Proteomes" id="UP001642484">
    <property type="component" value="Unassembled WGS sequence"/>
</dbReference>
<comment type="similarity">
    <text evidence="6">Belongs to the major facilitator superfamily. Spinster (TC 2.A.1.49) family.</text>
</comment>
<feature type="transmembrane region" description="Helical" evidence="8">
    <location>
        <begin position="670"/>
        <end position="686"/>
    </location>
</feature>
<keyword evidence="5 8" id="KW-0472">Membrane</keyword>
<comment type="subcellular location">
    <subcellularLocation>
        <location evidence="1">Membrane</location>
        <topology evidence="1">Multi-pass membrane protein</topology>
    </subcellularLocation>
</comment>
<feature type="transmembrane region" description="Helical" evidence="8">
    <location>
        <begin position="857"/>
        <end position="878"/>
    </location>
</feature>
<feature type="compositionally biased region" description="Polar residues" evidence="7">
    <location>
        <begin position="138"/>
        <end position="149"/>
    </location>
</feature>
<protein>
    <recommendedName>
        <fullName evidence="9">Major facilitator superfamily (MFS) profile domain-containing protein</fullName>
    </recommendedName>
</protein>
<sequence length="946" mass="102304">MFAKFPGSSPVDLGRGATPNSSPPLTNRSEEKEGTKPRLDPPRRPEQSNGDTDTVQCGPNTMDLLGGFSCTGGRRKATTDSSLEEAMSPSRRKSRETEFKEQFPGDYFNVKADFDSSPPTTASPHGEGADSGGELPGTSPSERSESCSPQGRGVQRGDKLRKQVGLVPPISPAGQLEKLRQRPESEEEARSETDRKPPEGRGAEAATVEALPALNSGATSPEERSPEVAAREVDRTRSMSSISGKSTAELRSPRRVNQNVLRLNATQLNQLMQVPGQPPGPPMLCQEQLAMKGDNLDLVMAPGDVLLIRGSGQISNIGNAGGFMGHVLVVTAQPVAVQANTPQMQQLMSIWPDEARTLWRVQTVESKSSETGLYECESLLYVQAHSRTLLLIGEVETSKEGDVCSFEPHEPAEIWQMPVFFRETMRPDLMDCVLNEMRKHQASWSRITAWRAAVSKVARTPSARATGAPRLRARAVDGEEVDTIAIHIATYRGLKENEGQADLLRYLADTAPAAAAVACAVDAADKALLPATFKAMEEELQIGPRDLGALSFAQSIAFSLALPLWGSLMQYHRPRDLLAAGCFLWGFFTLMVSCSSSYLAHFNLRLLIGASLAVVMPIGQAMICDLVPEQQRGSAFGLMKSLCSVLAELSTFVTTATARGHLWGISGWRIIYAAVALLSLAAAMLVRAEVPGHLSAAVPNKGRSWMEEQARVLRTVCQKPTFFFMVAQGVTGGIPWHAFAFLPFYFQLCGYRDVDAAEILLYGGFGSIVAGVLGGILGDRCHRLWPFCGRCLVALLSVIMGILFFTLVMVFSDANGSFWLVVLLMFTFHLTGTWTQSAALRPMCGDIVRDSHDRAQILALWIAFEGIISSFCGAPLAGTLSEAFGYSLSDPSRSTSTSARSANIAALRSALLGVSVVPWTLCGLAWIPMFCTYPKDAGQMARTFAA</sequence>
<evidence type="ECO:0000256" key="7">
    <source>
        <dbReference type="SAM" id="MobiDB-lite"/>
    </source>
</evidence>
<feature type="domain" description="Major facilitator superfamily (MFS) profile" evidence="9">
    <location>
        <begin position="511"/>
        <end position="921"/>
    </location>
</feature>
<dbReference type="InterPro" id="IPR011701">
    <property type="entry name" value="MFS"/>
</dbReference>
<feature type="compositionally biased region" description="Polar residues" evidence="7">
    <location>
        <begin position="18"/>
        <end position="27"/>
    </location>
</feature>
<comment type="caution">
    <text evidence="10">The sequence shown here is derived from an EMBL/GenBank/DDBJ whole genome shotgun (WGS) entry which is preliminary data.</text>
</comment>
<feature type="transmembrane region" description="Helical" evidence="8">
    <location>
        <begin position="606"/>
        <end position="627"/>
    </location>
</feature>
<feature type="transmembrane region" description="Helical" evidence="8">
    <location>
        <begin position="817"/>
        <end position="836"/>
    </location>
</feature>
<dbReference type="PANTHER" id="PTHR23505:SF52">
    <property type="entry name" value="MAJOR FACILITATOR SUPERFAMILY PROTEIN"/>
    <property type="match status" value="1"/>
</dbReference>
<dbReference type="PANTHER" id="PTHR23505">
    <property type="entry name" value="SPINSTER"/>
    <property type="match status" value="1"/>
</dbReference>
<feature type="compositionally biased region" description="Basic and acidic residues" evidence="7">
    <location>
        <begin position="177"/>
        <end position="202"/>
    </location>
</feature>
<dbReference type="InterPro" id="IPR020846">
    <property type="entry name" value="MFS_dom"/>
</dbReference>
<accession>A0ABP0HVJ4</accession>
<dbReference type="InterPro" id="IPR036259">
    <property type="entry name" value="MFS_trans_sf"/>
</dbReference>
<dbReference type="SUPFAM" id="SSF103473">
    <property type="entry name" value="MFS general substrate transporter"/>
    <property type="match status" value="1"/>
</dbReference>
<dbReference type="Gene3D" id="1.20.1250.20">
    <property type="entry name" value="MFS general substrate transporter like domains"/>
    <property type="match status" value="1"/>
</dbReference>
<keyword evidence="11" id="KW-1185">Reference proteome</keyword>
<feature type="compositionally biased region" description="Polar residues" evidence="7">
    <location>
        <begin position="47"/>
        <end position="59"/>
    </location>
</feature>
<reference evidence="10 11" key="1">
    <citation type="submission" date="2024-02" db="EMBL/GenBank/DDBJ databases">
        <authorList>
            <person name="Chen Y."/>
            <person name="Shah S."/>
            <person name="Dougan E. K."/>
            <person name="Thang M."/>
            <person name="Chan C."/>
        </authorList>
    </citation>
    <scope>NUCLEOTIDE SEQUENCE [LARGE SCALE GENOMIC DNA]</scope>
</reference>
<evidence type="ECO:0000256" key="3">
    <source>
        <dbReference type="ARBA" id="ARBA00022692"/>
    </source>
</evidence>
<dbReference type="InterPro" id="IPR044770">
    <property type="entry name" value="MFS_spinster-like"/>
</dbReference>
<feature type="transmembrane region" description="Helical" evidence="8">
    <location>
        <begin position="577"/>
        <end position="600"/>
    </location>
</feature>
<feature type="compositionally biased region" description="Basic and acidic residues" evidence="7">
    <location>
        <begin position="28"/>
        <end position="46"/>
    </location>
</feature>
<evidence type="ECO:0000256" key="5">
    <source>
        <dbReference type="ARBA" id="ARBA00023136"/>
    </source>
</evidence>
<feature type="transmembrane region" description="Helical" evidence="8">
    <location>
        <begin position="910"/>
        <end position="933"/>
    </location>
</feature>
<evidence type="ECO:0000256" key="2">
    <source>
        <dbReference type="ARBA" id="ARBA00022448"/>
    </source>
</evidence>
<organism evidence="10 11">
    <name type="scientific">Durusdinium trenchii</name>
    <dbReference type="NCBI Taxonomy" id="1381693"/>
    <lineage>
        <taxon>Eukaryota</taxon>
        <taxon>Sar</taxon>
        <taxon>Alveolata</taxon>
        <taxon>Dinophyceae</taxon>
        <taxon>Suessiales</taxon>
        <taxon>Symbiodiniaceae</taxon>
        <taxon>Durusdinium</taxon>
    </lineage>
</organism>
<evidence type="ECO:0000259" key="9">
    <source>
        <dbReference type="PROSITE" id="PS50850"/>
    </source>
</evidence>
<evidence type="ECO:0000313" key="10">
    <source>
        <dbReference type="EMBL" id="CAK8993154.1"/>
    </source>
</evidence>
<evidence type="ECO:0000256" key="6">
    <source>
        <dbReference type="ARBA" id="ARBA00024338"/>
    </source>
</evidence>
<dbReference type="Pfam" id="PF07690">
    <property type="entry name" value="MFS_1"/>
    <property type="match status" value="1"/>
</dbReference>
<feature type="transmembrane region" description="Helical" evidence="8">
    <location>
        <begin position="721"/>
        <end position="739"/>
    </location>
</feature>
<dbReference type="EMBL" id="CAXAMN010001214">
    <property type="protein sequence ID" value="CAK8993154.1"/>
    <property type="molecule type" value="Genomic_DNA"/>
</dbReference>
<keyword evidence="3 8" id="KW-0812">Transmembrane</keyword>
<evidence type="ECO:0000256" key="1">
    <source>
        <dbReference type="ARBA" id="ARBA00004141"/>
    </source>
</evidence>
<feature type="transmembrane region" description="Helical" evidence="8">
    <location>
        <begin position="759"/>
        <end position="779"/>
    </location>
</feature>
<feature type="region of interest" description="Disordered" evidence="7">
    <location>
        <begin position="1"/>
        <end position="252"/>
    </location>
</feature>
<evidence type="ECO:0000256" key="4">
    <source>
        <dbReference type="ARBA" id="ARBA00022989"/>
    </source>
</evidence>
<proteinExistence type="inferred from homology"/>
<feature type="transmembrane region" description="Helical" evidence="8">
    <location>
        <begin position="791"/>
        <end position="811"/>
    </location>
</feature>
<evidence type="ECO:0000313" key="11">
    <source>
        <dbReference type="Proteomes" id="UP001642484"/>
    </source>
</evidence>
<evidence type="ECO:0000256" key="8">
    <source>
        <dbReference type="SAM" id="Phobius"/>
    </source>
</evidence>